<dbReference type="InterPro" id="IPR029058">
    <property type="entry name" value="AB_hydrolase_fold"/>
</dbReference>
<organism evidence="2">
    <name type="scientific">freshwater metagenome</name>
    <dbReference type="NCBI Taxonomy" id="449393"/>
    <lineage>
        <taxon>unclassified sequences</taxon>
        <taxon>metagenomes</taxon>
        <taxon>ecological metagenomes</taxon>
    </lineage>
</organism>
<sequence length="262" mass="27154">MRFHGAPTFIACGLALFVTLAPTASATTAKVDGVYAAGGQRQWISCAGTGAPTVVISSGLGATSAMWSKVLKPLRREHRVCISDRPGLGRSPARRGSKVTDAGEHAAELRALLARAGEDGPFILVGHSYAGLIVRAFAAADPGDVAGVLLLDAVYPGIHRTFLASYASPWHEGGTSIDMAASERATGGGPDLGATPLIVITAGDPAKATSWADRRWNAEQARAARLSTNSEHLFAKKSGHVIQQDDPAIVIAAVGRLTAEAR</sequence>
<dbReference type="EMBL" id="CAFBLS010000010">
    <property type="protein sequence ID" value="CAB4859810.1"/>
    <property type="molecule type" value="Genomic_DNA"/>
</dbReference>
<dbReference type="GO" id="GO:0016020">
    <property type="term" value="C:membrane"/>
    <property type="evidence" value="ECO:0007669"/>
    <property type="project" value="TreeGrafter"/>
</dbReference>
<accession>A0A6J7CPZ5</accession>
<dbReference type="AlphaFoldDB" id="A0A6J7CPZ5"/>
<dbReference type="PANTHER" id="PTHR43798:SF33">
    <property type="entry name" value="HYDROLASE, PUTATIVE (AFU_ORTHOLOGUE AFUA_2G14860)-RELATED"/>
    <property type="match status" value="1"/>
</dbReference>
<evidence type="ECO:0000313" key="2">
    <source>
        <dbReference type="EMBL" id="CAB4859810.1"/>
    </source>
</evidence>
<dbReference type="InterPro" id="IPR050266">
    <property type="entry name" value="AB_hydrolase_sf"/>
</dbReference>
<dbReference type="Pfam" id="PF00561">
    <property type="entry name" value="Abhydrolase_1"/>
    <property type="match status" value="1"/>
</dbReference>
<name>A0A6J7CPZ5_9ZZZZ</name>
<dbReference type="SUPFAM" id="SSF53474">
    <property type="entry name" value="alpha/beta-Hydrolases"/>
    <property type="match status" value="1"/>
</dbReference>
<protein>
    <submittedName>
        <fullName evidence="2">Unannotated protein</fullName>
    </submittedName>
</protein>
<proteinExistence type="predicted"/>
<dbReference type="PANTHER" id="PTHR43798">
    <property type="entry name" value="MONOACYLGLYCEROL LIPASE"/>
    <property type="match status" value="1"/>
</dbReference>
<reference evidence="2" key="1">
    <citation type="submission" date="2020-05" db="EMBL/GenBank/DDBJ databases">
        <authorList>
            <person name="Chiriac C."/>
            <person name="Salcher M."/>
            <person name="Ghai R."/>
            <person name="Kavagutti S V."/>
        </authorList>
    </citation>
    <scope>NUCLEOTIDE SEQUENCE</scope>
</reference>
<dbReference type="Gene3D" id="3.40.50.1820">
    <property type="entry name" value="alpha/beta hydrolase"/>
    <property type="match status" value="1"/>
</dbReference>
<dbReference type="InterPro" id="IPR000073">
    <property type="entry name" value="AB_hydrolase_1"/>
</dbReference>
<gene>
    <name evidence="2" type="ORF">UFOPK3402_00148</name>
</gene>
<evidence type="ECO:0000259" key="1">
    <source>
        <dbReference type="Pfam" id="PF00561"/>
    </source>
</evidence>
<feature type="domain" description="AB hydrolase-1" evidence="1">
    <location>
        <begin position="52"/>
        <end position="183"/>
    </location>
</feature>